<accession>A0ABP9DD98</accession>
<dbReference type="Proteomes" id="UP001500298">
    <property type="component" value="Unassembled WGS sequence"/>
</dbReference>
<dbReference type="EMBL" id="BAABJX010000029">
    <property type="protein sequence ID" value="GAA4834500.1"/>
    <property type="molecule type" value="Genomic_DNA"/>
</dbReference>
<protein>
    <recommendedName>
        <fullName evidence="1">DUF4136 domain-containing protein</fullName>
    </recommendedName>
</protein>
<keyword evidence="3" id="KW-1185">Reference proteome</keyword>
<feature type="domain" description="DUF4136" evidence="1">
    <location>
        <begin position="33"/>
        <end position="230"/>
    </location>
</feature>
<name>A0ABP9DD98_9BACT</name>
<dbReference type="Gene3D" id="3.30.160.670">
    <property type="match status" value="1"/>
</dbReference>
<evidence type="ECO:0000313" key="2">
    <source>
        <dbReference type="EMBL" id="GAA4834500.1"/>
    </source>
</evidence>
<evidence type="ECO:0000259" key="1">
    <source>
        <dbReference type="Pfam" id="PF13590"/>
    </source>
</evidence>
<dbReference type="RefSeq" id="WP_345371381.1">
    <property type="nucleotide sequence ID" value="NZ_BAABJX010000029.1"/>
</dbReference>
<dbReference type="InterPro" id="IPR025411">
    <property type="entry name" value="DUF4136"/>
</dbReference>
<gene>
    <name evidence="2" type="ORF">GCM10023331_19700</name>
</gene>
<organism evidence="2 3">
    <name type="scientific">Algivirga pacifica</name>
    <dbReference type="NCBI Taxonomy" id="1162670"/>
    <lineage>
        <taxon>Bacteria</taxon>
        <taxon>Pseudomonadati</taxon>
        <taxon>Bacteroidota</taxon>
        <taxon>Cytophagia</taxon>
        <taxon>Cytophagales</taxon>
        <taxon>Flammeovirgaceae</taxon>
        <taxon>Algivirga</taxon>
    </lineage>
</organism>
<comment type="caution">
    <text evidence="2">The sequence shown here is derived from an EMBL/GenBank/DDBJ whole genome shotgun (WGS) entry which is preliminary data.</text>
</comment>
<evidence type="ECO:0000313" key="3">
    <source>
        <dbReference type="Proteomes" id="UP001500298"/>
    </source>
</evidence>
<reference evidence="3" key="1">
    <citation type="journal article" date="2019" name="Int. J. Syst. Evol. Microbiol.">
        <title>The Global Catalogue of Microorganisms (GCM) 10K type strain sequencing project: providing services to taxonomists for standard genome sequencing and annotation.</title>
        <authorList>
            <consortium name="The Broad Institute Genomics Platform"/>
            <consortium name="The Broad Institute Genome Sequencing Center for Infectious Disease"/>
            <person name="Wu L."/>
            <person name="Ma J."/>
        </authorList>
    </citation>
    <scope>NUCLEOTIDE SEQUENCE [LARGE SCALE GENOMIC DNA]</scope>
    <source>
        <strain evidence="3">JCM 18326</strain>
    </source>
</reference>
<sequence length="236" mass="27621">MKRPFILLSILCLFGCDFRDDERSLEDFDSVLSYFDEEQDFTQFQTFAIRDSVGFLTDDEEQQELPMQVQQRILSKIKENMIAYGYEEVDIADNPDLVLNAITTRFTNSFLVSNPGWWWGPGWCDYYCWYGGYWGVYGGYYGWYPWPYGIYSFDEATLMVEMVEGESLQDYRDWLADREEEDLSQYLPSEVPVLDFVWQAIIKGIPADTSSGTALDRFLREIDTAFEQSPILDTND</sequence>
<proteinExistence type="predicted"/>
<dbReference type="Pfam" id="PF13590">
    <property type="entry name" value="DUF4136"/>
    <property type="match status" value="1"/>
</dbReference>